<dbReference type="EMBL" id="JAFREL020000001">
    <property type="protein sequence ID" value="MEO1768981.1"/>
    <property type="molecule type" value="Genomic_DNA"/>
</dbReference>
<keyword evidence="2" id="KW-1185">Reference proteome</keyword>
<reference evidence="1 2" key="1">
    <citation type="submission" date="2024-02" db="EMBL/GenBank/DDBJ databases">
        <title>The Genome Sequence of Enterococcus sp. DIV0159.</title>
        <authorList>
            <person name="Earl A."/>
            <person name="Manson A."/>
            <person name="Gilmore M."/>
            <person name="Sanders J."/>
            <person name="Shea T."/>
            <person name="Howe W."/>
            <person name="Livny J."/>
            <person name="Cuomo C."/>
            <person name="Neafsey D."/>
            <person name="Birren B."/>
        </authorList>
    </citation>
    <scope>NUCLEOTIDE SEQUENCE [LARGE SCALE GENOMIC DNA]</scope>
    <source>
        <strain evidence="1 2">665A</strain>
    </source>
</reference>
<name>A0ABV0EK37_9ENTE</name>
<organism evidence="1 2">
    <name type="scientific">Candidatus Enterococcus ferrettii</name>
    <dbReference type="NCBI Taxonomy" id="2815324"/>
    <lineage>
        <taxon>Bacteria</taxon>
        <taxon>Bacillati</taxon>
        <taxon>Bacillota</taxon>
        <taxon>Bacilli</taxon>
        <taxon>Lactobacillales</taxon>
        <taxon>Enterococcaceae</taxon>
        <taxon>Enterococcus</taxon>
    </lineage>
</organism>
<comment type="caution">
    <text evidence="1">The sequence shown here is derived from an EMBL/GenBank/DDBJ whole genome shotgun (WGS) entry which is preliminary data.</text>
</comment>
<proteinExistence type="predicted"/>
<gene>
    <name evidence="1" type="ORF">JZO67_000920</name>
</gene>
<dbReference type="RefSeq" id="WP_207700738.1">
    <property type="nucleotide sequence ID" value="NZ_JAFREL020000001.1"/>
</dbReference>
<protein>
    <submittedName>
        <fullName evidence="1">Uncharacterized protein</fullName>
    </submittedName>
</protein>
<dbReference type="Proteomes" id="UP000664357">
    <property type="component" value="Unassembled WGS sequence"/>
</dbReference>
<accession>A0ABV0EK37</accession>
<sequence length="185" mass="21735">MTTIQLYVHETPTLTFEKASLPLLGELLTVEVNKTFRLTEREELFQELENTCVELLQQGRELLESIGEAEDFIDFVYINYENRLSSPTLDQLLHFPFQQVQAILEEVFSEVVDEVADKFFEELSNRLEEATDDELVMEAHVGENELQLEVFLPRTFTETILLKDLMNDYQGMLEEVTRWFLEELM</sequence>
<evidence type="ECO:0000313" key="1">
    <source>
        <dbReference type="EMBL" id="MEO1768981.1"/>
    </source>
</evidence>
<evidence type="ECO:0000313" key="2">
    <source>
        <dbReference type="Proteomes" id="UP000664357"/>
    </source>
</evidence>